<keyword evidence="1" id="KW-1133">Transmembrane helix</keyword>
<accession>A0A2G9HB25</accession>
<keyword evidence="1" id="KW-0812">Transmembrane</keyword>
<reference evidence="3" key="1">
    <citation type="submission" date="2017-07" db="EMBL/GenBank/DDBJ databases">
        <authorList>
            <person name="Sun Z.S."/>
            <person name="Albrecht U."/>
            <person name="Echele G."/>
            <person name="Lee C.C."/>
        </authorList>
    </citation>
    <scope>NUCLEOTIDE SEQUENCE</scope>
    <source>
        <strain evidence="3">UFG-1</strain>
        <tissue evidence="3">Leaf</tissue>
    </source>
</reference>
<evidence type="ECO:0000256" key="1">
    <source>
        <dbReference type="SAM" id="Phobius"/>
    </source>
</evidence>
<evidence type="ECO:0000313" key="4">
    <source>
        <dbReference type="Proteomes" id="UP000231279"/>
    </source>
</evidence>
<dbReference type="PANTHER" id="PTHR33782">
    <property type="entry name" value="OS01G0121600 PROTEIN"/>
    <property type="match status" value="1"/>
</dbReference>
<evidence type="ECO:0000313" key="3">
    <source>
        <dbReference type="EMBL" id="PIN14725.1"/>
    </source>
</evidence>
<sequence>MQSSTSLSSLPLSISRNSLFRKSESNPRKRAQNSIVYARERDFSSDYGRDRIKGKLVDENMIVLRMRIQDIMKKEDEENYGKKTDKWTDWEREWCKNYESDVFEVVGILQMLLLNSRPSLVIGMVALFVLSFCGSLAVMVRFLMLFVMGTDVM</sequence>
<dbReference type="Proteomes" id="UP000231279">
    <property type="component" value="Unassembled WGS sequence"/>
</dbReference>
<dbReference type="EMBL" id="NKXS01002229">
    <property type="protein sequence ID" value="PIN14725.1"/>
    <property type="molecule type" value="Genomic_DNA"/>
</dbReference>
<gene>
    <name evidence="3" type="ORF">CDL12_12647</name>
    <name evidence="2" type="ORF">CDL12_17240</name>
</gene>
<dbReference type="STRING" id="429701.A0A2G9HB25"/>
<protein>
    <submittedName>
        <fullName evidence="3">Uncharacterized protein</fullName>
    </submittedName>
</protein>
<dbReference type="PANTHER" id="PTHR33782:SF5">
    <property type="entry name" value="MEDIATOR OF RNA POLYMERASE II TRANSCRIPTION SUBUNIT"/>
    <property type="match status" value="1"/>
</dbReference>
<evidence type="ECO:0000313" key="2">
    <source>
        <dbReference type="EMBL" id="PIN10172.1"/>
    </source>
</evidence>
<dbReference type="AlphaFoldDB" id="A0A2G9HB25"/>
<keyword evidence="4" id="KW-1185">Reference proteome</keyword>
<dbReference type="EMBL" id="NKXS01003305">
    <property type="protein sequence ID" value="PIN10172.1"/>
    <property type="molecule type" value="Genomic_DNA"/>
</dbReference>
<feature type="transmembrane region" description="Helical" evidence="1">
    <location>
        <begin position="120"/>
        <end position="147"/>
    </location>
</feature>
<organism evidence="3 4">
    <name type="scientific">Handroanthus impetiginosus</name>
    <dbReference type="NCBI Taxonomy" id="429701"/>
    <lineage>
        <taxon>Eukaryota</taxon>
        <taxon>Viridiplantae</taxon>
        <taxon>Streptophyta</taxon>
        <taxon>Embryophyta</taxon>
        <taxon>Tracheophyta</taxon>
        <taxon>Spermatophyta</taxon>
        <taxon>Magnoliopsida</taxon>
        <taxon>eudicotyledons</taxon>
        <taxon>Gunneridae</taxon>
        <taxon>Pentapetalae</taxon>
        <taxon>asterids</taxon>
        <taxon>lamiids</taxon>
        <taxon>Lamiales</taxon>
        <taxon>Bignoniaceae</taxon>
        <taxon>Crescentiina</taxon>
        <taxon>Tabebuia alliance</taxon>
        <taxon>Handroanthus</taxon>
    </lineage>
</organism>
<reference evidence="4" key="2">
    <citation type="journal article" date="2018" name="Gigascience">
        <title>Genome assembly of the Pink Ipe (Handroanthus impetiginosus, Bignoniaceae), a highly valued, ecologically keystone Neotropical timber forest tree.</title>
        <authorList>
            <person name="Silva-Junior O.B."/>
            <person name="Grattapaglia D."/>
            <person name="Novaes E."/>
            <person name="Collevatti R.G."/>
        </authorList>
    </citation>
    <scope>NUCLEOTIDE SEQUENCE [LARGE SCALE GENOMIC DNA]</scope>
    <source>
        <strain evidence="4">cv. UFG-1</strain>
    </source>
</reference>
<reference evidence="3" key="3">
    <citation type="journal article" date="2018" name="Gigascience">
        <title>Genome assembly of the pink ipe (Handroanthus impetiginosus, Bignoniaceae), a highly-valued ecologically keystone neotropical timber forest tree.</title>
        <authorList>
            <person name="Silva-Junior O.B."/>
            <person name="Novaes E."/>
            <person name="Grattapaglia D."/>
            <person name="Collevatti R.G."/>
        </authorList>
    </citation>
    <scope>NUCLEOTIDE SEQUENCE [LARGE SCALE GENOMIC DNA]</scope>
    <source>
        <strain evidence="3">UFG-1</strain>
        <tissue evidence="3">Leaf</tissue>
    </source>
</reference>
<dbReference type="OrthoDB" id="672819at2759"/>
<proteinExistence type="predicted"/>
<keyword evidence="1" id="KW-0472">Membrane</keyword>
<comment type="caution">
    <text evidence="3">The sequence shown here is derived from an EMBL/GenBank/DDBJ whole genome shotgun (WGS) entry which is preliminary data.</text>
</comment>
<name>A0A2G9HB25_9LAMI</name>